<name>A0ABP0TLF2_9BRYO</name>
<gene>
    <name evidence="1" type="ORF">CSSPTR1EN2_LOCUS4987</name>
</gene>
<accession>A0ABP0TLF2</accession>
<sequence length="189" mass="20605">MESFETPKPSGCGPREQTVALHRAYEPNASSCCKLPIASLLPNCSVIGSLQDVTERLCSTHKVESLSLVGGLDGHIHQDKAPVEKQPSATVQPASLQTNKWPSSICHPQPQRPLNGESISLKSLFGQKSQYPPAKGHVEEESIIPSWHPASHIFPASFGQKKELHQVLKEEGQASNLQYDCLSFVSAHH</sequence>
<organism evidence="1 2">
    <name type="scientific">Sphagnum troendelagicum</name>
    <dbReference type="NCBI Taxonomy" id="128251"/>
    <lineage>
        <taxon>Eukaryota</taxon>
        <taxon>Viridiplantae</taxon>
        <taxon>Streptophyta</taxon>
        <taxon>Embryophyta</taxon>
        <taxon>Bryophyta</taxon>
        <taxon>Sphagnophytina</taxon>
        <taxon>Sphagnopsida</taxon>
        <taxon>Sphagnales</taxon>
        <taxon>Sphagnaceae</taxon>
        <taxon>Sphagnum</taxon>
    </lineage>
</organism>
<protein>
    <recommendedName>
        <fullName evidence="3">Prolactin receptor</fullName>
    </recommendedName>
</protein>
<keyword evidence="2" id="KW-1185">Reference proteome</keyword>
<evidence type="ECO:0000313" key="1">
    <source>
        <dbReference type="EMBL" id="CAK9199539.1"/>
    </source>
</evidence>
<proteinExistence type="predicted"/>
<dbReference type="EMBL" id="OZ019904">
    <property type="protein sequence ID" value="CAK9199539.1"/>
    <property type="molecule type" value="Genomic_DNA"/>
</dbReference>
<evidence type="ECO:0000313" key="2">
    <source>
        <dbReference type="Proteomes" id="UP001497512"/>
    </source>
</evidence>
<dbReference type="Proteomes" id="UP001497512">
    <property type="component" value="Chromosome 12"/>
</dbReference>
<reference evidence="1" key="1">
    <citation type="submission" date="2024-02" db="EMBL/GenBank/DDBJ databases">
        <authorList>
            <consortium name="ELIXIR-Norway"/>
            <consortium name="Elixir Norway"/>
        </authorList>
    </citation>
    <scope>NUCLEOTIDE SEQUENCE</scope>
</reference>
<evidence type="ECO:0008006" key="3">
    <source>
        <dbReference type="Google" id="ProtNLM"/>
    </source>
</evidence>